<feature type="transmembrane region" description="Helical" evidence="8">
    <location>
        <begin position="368"/>
        <end position="394"/>
    </location>
</feature>
<feature type="transmembrane region" description="Helical" evidence="8">
    <location>
        <begin position="340"/>
        <end position="362"/>
    </location>
</feature>
<organism evidence="10 11">
    <name type="scientific">Macrococcoides canis</name>
    <dbReference type="NCBI Taxonomy" id="1855823"/>
    <lineage>
        <taxon>Bacteria</taxon>
        <taxon>Bacillati</taxon>
        <taxon>Bacillota</taxon>
        <taxon>Bacilli</taxon>
        <taxon>Bacillales</taxon>
        <taxon>Staphylococcaceae</taxon>
        <taxon>Macrococcoides</taxon>
    </lineage>
</organism>
<evidence type="ECO:0000256" key="5">
    <source>
        <dbReference type="ARBA" id="ARBA00022970"/>
    </source>
</evidence>
<evidence type="ECO:0000313" key="11">
    <source>
        <dbReference type="Proteomes" id="UP000194154"/>
    </source>
</evidence>
<dbReference type="RefSeq" id="WP_086042964.1">
    <property type="nucleotide sequence ID" value="NZ_CBCRZA010000004.1"/>
</dbReference>
<keyword evidence="4 8" id="KW-0812">Transmembrane</keyword>
<keyword evidence="6 8" id="KW-1133">Transmembrane helix</keyword>
<evidence type="ECO:0000256" key="3">
    <source>
        <dbReference type="ARBA" id="ARBA00022475"/>
    </source>
</evidence>
<proteinExistence type="predicted"/>
<dbReference type="GO" id="GO:0006865">
    <property type="term" value="P:amino acid transport"/>
    <property type="evidence" value="ECO:0007669"/>
    <property type="project" value="UniProtKB-KW"/>
</dbReference>
<dbReference type="OrthoDB" id="9780162at2"/>
<feature type="domain" description="Amino acid permease/ SLC12A" evidence="9">
    <location>
        <begin position="23"/>
        <end position="463"/>
    </location>
</feature>
<dbReference type="EMBL" id="CP021059">
    <property type="protein sequence ID" value="ARQ07408.1"/>
    <property type="molecule type" value="Genomic_DNA"/>
</dbReference>
<feature type="transmembrane region" description="Helical" evidence="8">
    <location>
        <begin position="101"/>
        <end position="123"/>
    </location>
</feature>
<keyword evidence="7 8" id="KW-0472">Membrane</keyword>
<evidence type="ECO:0000256" key="2">
    <source>
        <dbReference type="ARBA" id="ARBA00022448"/>
    </source>
</evidence>
<accession>A0A1W7ACR9</accession>
<reference evidence="10 11" key="1">
    <citation type="journal article" date="2017" name="Int. J. Syst. Evol. Microbiol.">
        <title>Macrococcus canis sp. nov., a skin bacterium associated with infections in dogs.</title>
        <authorList>
            <person name="Gobeli Brawand S."/>
            <person name="Cotting K."/>
            <person name="Gomez-Sanz E."/>
            <person name="Collaud A."/>
            <person name="Thomann A."/>
            <person name="Brodard I."/>
            <person name="Rodriguez-Campos S."/>
            <person name="Strauss C."/>
            <person name="Perreten V."/>
        </authorList>
    </citation>
    <scope>NUCLEOTIDE SEQUENCE [LARGE SCALE GENOMIC DNA]</scope>
    <source>
        <strain evidence="10 11">KM45013</strain>
    </source>
</reference>
<evidence type="ECO:0000259" key="9">
    <source>
        <dbReference type="Pfam" id="PF00324"/>
    </source>
</evidence>
<keyword evidence="11" id="KW-1185">Reference proteome</keyword>
<feature type="transmembrane region" description="Helical" evidence="8">
    <location>
        <begin position="414"/>
        <end position="432"/>
    </location>
</feature>
<dbReference type="FunFam" id="1.20.1740.10:FF:000001">
    <property type="entry name" value="Amino acid permease"/>
    <property type="match status" value="1"/>
</dbReference>
<feature type="transmembrane region" description="Helical" evidence="8">
    <location>
        <begin position="160"/>
        <end position="181"/>
    </location>
</feature>
<dbReference type="AlphaFoldDB" id="A0A1W7ACR9"/>
<dbReference type="GO" id="GO:0005886">
    <property type="term" value="C:plasma membrane"/>
    <property type="evidence" value="ECO:0007669"/>
    <property type="project" value="UniProtKB-SubCell"/>
</dbReference>
<dbReference type="GO" id="GO:0055085">
    <property type="term" value="P:transmembrane transport"/>
    <property type="evidence" value="ECO:0007669"/>
    <property type="project" value="InterPro"/>
</dbReference>
<feature type="transmembrane region" description="Helical" evidence="8">
    <location>
        <begin position="247"/>
        <end position="266"/>
    </location>
</feature>
<dbReference type="Pfam" id="PF00324">
    <property type="entry name" value="AA_permease"/>
    <property type="match status" value="1"/>
</dbReference>
<evidence type="ECO:0000313" key="10">
    <source>
        <dbReference type="EMBL" id="ARQ07408.1"/>
    </source>
</evidence>
<dbReference type="PANTHER" id="PTHR43495:SF2">
    <property type="entry name" value="D-SERINE_D-ALANINE_GLYCINE TRANSPORTER"/>
    <property type="match status" value="1"/>
</dbReference>
<dbReference type="PANTHER" id="PTHR43495">
    <property type="entry name" value="GABA PERMEASE"/>
    <property type="match status" value="1"/>
</dbReference>
<feature type="transmembrane region" description="Helical" evidence="8">
    <location>
        <begin position="47"/>
        <end position="67"/>
    </location>
</feature>
<evidence type="ECO:0000256" key="6">
    <source>
        <dbReference type="ARBA" id="ARBA00022989"/>
    </source>
</evidence>
<protein>
    <submittedName>
        <fullName evidence="10">D-serine/D-alanine/glycine transporter</fullName>
    </submittedName>
</protein>
<dbReference type="Proteomes" id="UP000194154">
    <property type="component" value="Chromosome"/>
</dbReference>
<sequence>MNTQSNSNSNSNNDLQRALSNRHIQLIAIGGAIGTGLFLGAGKSINFAGPSILLTYLVIGLFLFLFMRGLGELLLSNTNYHSFTDIARDYLGDFMGYITGWTYWFCWVVTGMAEVTAVAKYVQFWWPDFPTWASSLICIVVLMGLNLLTAKLFGELEFWFAIIKVITIIALILVGIILIVIGFETKFGHASLTNLWSHNGIFPNGMNGFLLSFQMAIFSFVGIELIGVTAGEAQDPEKTLPRAINSVPIRIVLFYIGSLIIIMSVTPWDKIDPNESPFVKFFGLIGIGFAASLINFVVITSASSSCNSGIFSNSRMLFGLSKNFSKGDNSFFQRTNKAGVPANAVVFSSVLLLISVLLNYIIPNANAVFTLVTTVATVFFIVVWSIIMFAYLKYLKTRPELHKQSTYKMPGGKIAAYIVLAFFAFVFLLLFMAEDTRMGLFVSPVWFILLAIMYYAQGGFKKDNFEKHNYR</sequence>
<evidence type="ECO:0000256" key="7">
    <source>
        <dbReference type="ARBA" id="ARBA00023136"/>
    </source>
</evidence>
<keyword evidence="3" id="KW-1003">Cell membrane</keyword>
<gene>
    <name evidence="10" type="primary">cycA</name>
    <name evidence="10" type="ORF">MCCS_17770</name>
</gene>
<dbReference type="InterPro" id="IPR004841">
    <property type="entry name" value="AA-permease/SLC12A_dom"/>
</dbReference>
<keyword evidence="2" id="KW-0813">Transport</keyword>
<feature type="transmembrane region" description="Helical" evidence="8">
    <location>
        <begin position="438"/>
        <end position="456"/>
    </location>
</feature>
<dbReference type="GeneID" id="35295874"/>
<evidence type="ECO:0000256" key="4">
    <source>
        <dbReference type="ARBA" id="ARBA00022692"/>
    </source>
</evidence>
<feature type="transmembrane region" description="Helical" evidence="8">
    <location>
        <begin position="278"/>
        <end position="298"/>
    </location>
</feature>
<feature type="transmembrane region" description="Helical" evidence="8">
    <location>
        <begin position="24"/>
        <end position="41"/>
    </location>
</feature>
<feature type="transmembrane region" description="Helical" evidence="8">
    <location>
        <begin position="129"/>
        <end position="148"/>
    </location>
</feature>
<dbReference type="Gene3D" id="1.20.1740.10">
    <property type="entry name" value="Amino acid/polyamine transporter I"/>
    <property type="match status" value="1"/>
</dbReference>
<name>A0A1W7ACR9_9STAP</name>
<evidence type="ECO:0000256" key="8">
    <source>
        <dbReference type="SAM" id="Phobius"/>
    </source>
</evidence>
<evidence type="ECO:0000256" key="1">
    <source>
        <dbReference type="ARBA" id="ARBA00004651"/>
    </source>
</evidence>
<comment type="subcellular location">
    <subcellularLocation>
        <location evidence="1">Cell membrane</location>
        <topology evidence="1">Multi-pass membrane protein</topology>
    </subcellularLocation>
</comment>
<dbReference type="KEGG" id="mcak:MCCS_17770"/>
<keyword evidence="5" id="KW-0029">Amino-acid transport</keyword>
<dbReference type="STRING" id="1855823.MCCS_17770"/>
<dbReference type="PIRSF" id="PIRSF006060">
    <property type="entry name" value="AA_transporter"/>
    <property type="match status" value="1"/>
</dbReference>
<feature type="transmembrane region" description="Helical" evidence="8">
    <location>
        <begin position="201"/>
        <end position="226"/>
    </location>
</feature>